<dbReference type="RefSeq" id="WP_082230483.1">
    <property type="nucleotide sequence ID" value="NZ_JNUR01000039.1"/>
</dbReference>
<organism evidence="2 3">
    <name type="scientific">Helicobacter pullorum</name>
    <dbReference type="NCBI Taxonomy" id="35818"/>
    <lineage>
        <taxon>Bacteria</taxon>
        <taxon>Pseudomonadati</taxon>
        <taxon>Campylobacterota</taxon>
        <taxon>Epsilonproteobacteria</taxon>
        <taxon>Campylobacterales</taxon>
        <taxon>Helicobacteraceae</taxon>
        <taxon>Helicobacter</taxon>
    </lineage>
</organism>
<feature type="transmembrane region" description="Helical" evidence="1">
    <location>
        <begin position="337"/>
        <end position="359"/>
    </location>
</feature>
<dbReference type="EMBL" id="JNUR01000039">
    <property type="protein sequence ID" value="KPH49791.1"/>
    <property type="molecule type" value="Genomic_DNA"/>
</dbReference>
<reference evidence="2 3" key="1">
    <citation type="submission" date="2014-06" db="EMBL/GenBank/DDBJ databases">
        <title>Helicobacter pullorum isolates in fresh chicken meat - phenotypic and genotypic features.</title>
        <authorList>
            <person name="Borges V."/>
            <person name="Santos A."/>
            <person name="Correia C.B."/>
            <person name="Saraiva M."/>
            <person name="Menard A."/>
            <person name="Vieira L."/>
            <person name="Sampaio D.A."/>
            <person name="Gomes J.P."/>
            <person name="Oleastro M."/>
        </authorList>
    </citation>
    <scope>NUCLEOTIDE SEQUENCE [LARGE SCALE GENOMIC DNA]</scope>
    <source>
        <strain evidence="2 3">229336/12</strain>
    </source>
</reference>
<gene>
    <name evidence="2" type="ORF">HPU229336_05315</name>
</gene>
<keyword evidence="1" id="KW-0472">Membrane</keyword>
<keyword evidence="1" id="KW-0812">Transmembrane</keyword>
<dbReference type="Proteomes" id="UP000037800">
    <property type="component" value="Unassembled WGS sequence"/>
</dbReference>
<accession>A0AAW3J7U1</accession>
<keyword evidence="1" id="KW-1133">Transmembrane helix</keyword>
<evidence type="ECO:0000313" key="3">
    <source>
        <dbReference type="Proteomes" id="UP000037800"/>
    </source>
</evidence>
<evidence type="ECO:0000256" key="1">
    <source>
        <dbReference type="SAM" id="Phobius"/>
    </source>
</evidence>
<sequence>MNHDKNKAQIAKSLGIREDFIKEQCESYIIQDITNKTIKLGDELLQIEINNPIQFYNCTIAFDDEHSPKTTNLNLEFYECNFTNARISCKFNNKVVFKKCEFELSSDRLKIFDEIYFSCQFLSDVNFSVSTFKNNVNFSSIFNGNTDFRECKFEKTACFYGVKFEKVSNFSNIHFIDNAYFNNSHFKDSVDFHECEFEKTACFYGVKFDKIPNFSQVQFRGSLNAVNANLNFDFESLENKIKQEHTKYNKKENANKPLAHFANDFRDSFRIFKNTLIKDNNLLDASEFHRFELYCKELELDSKETKTLKDTIDYWQLWFYRKLCDHHTDILKSFHSLMLVIGLFGLVSLGVIVGFDYCLGYKPILSHLYMIKEIYDAHIQSFIKTHTLYTFAFNIFILAFYLVILVCLISVKYLREVFIGVSYFIVISILLISPKILIPAMGIFTDKRVLLDPLSTLGGIYTIVFGFVLFSFIKTIRKNSIVPN</sequence>
<dbReference type="AlphaFoldDB" id="A0AAW3J7U1"/>
<dbReference type="Gene3D" id="2.160.20.80">
    <property type="entry name" value="E3 ubiquitin-protein ligase SopA"/>
    <property type="match status" value="1"/>
</dbReference>
<evidence type="ECO:0000313" key="2">
    <source>
        <dbReference type="EMBL" id="KPH49791.1"/>
    </source>
</evidence>
<protein>
    <recommendedName>
        <fullName evidence="4">Pentapeptide repeat-containing protein</fullName>
    </recommendedName>
</protein>
<comment type="caution">
    <text evidence="2">The sequence shown here is derived from an EMBL/GenBank/DDBJ whole genome shotgun (WGS) entry which is preliminary data.</text>
</comment>
<proteinExistence type="predicted"/>
<feature type="transmembrane region" description="Helical" evidence="1">
    <location>
        <begin position="450"/>
        <end position="473"/>
    </location>
</feature>
<feature type="transmembrane region" description="Helical" evidence="1">
    <location>
        <begin position="417"/>
        <end position="438"/>
    </location>
</feature>
<feature type="transmembrane region" description="Helical" evidence="1">
    <location>
        <begin position="388"/>
        <end position="411"/>
    </location>
</feature>
<dbReference type="Pfam" id="PF13576">
    <property type="entry name" value="Pentapeptide_3"/>
    <property type="match status" value="1"/>
</dbReference>
<evidence type="ECO:0008006" key="4">
    <source>
        <dbReference type="Google" id="ProtNLM"/>
    </source>
</evidence>
<name>A0AAW3J7U1_9HELI</name>
<dbReference type="InterPro" id="IPR001646">
    <property type="entry name" value="5peptide_repeat"/>
</dbReference>